<gene>
    <name evidence="2" type="ORF">ACFQZJ_12270</name>
</gene>
<dbReference type="Proteomes" id="UP001597012">
    <property type="component" value="Unassembled WGS sequence"/>
</dbReference>
<dbReference type="InterPro" id="IPR016181">
    <property type="entry name" value="Acyl_CoA_acyltransferase"/>
</dbReference>
<dbReference type="InterPro" id="IPR000182">
    <property type="entry name" value="GNAT_dom"/>
</dbReference>
<dbReference type="Gene3D" id="3.40.630.30">
    <property type="match status" value="1"/>
</dbReference>
<feature type="domain" description="N-acetyltransferase" evidence="1">
    <location>
        <begin position="1"/>
        <end position="160"/>
    </location>
</feature>
<dbReference type="EC" id="2.3.-.-" evidence="2"/>
<sequence length="164" mass="18592">MIIREIAKSEIGFLKEMLYDAIFVEEGQPKLPKFIIEEPSLAKYITNFGSNEYDLCLVAVENEELIGACWGRIFDEYNKGYGFLDTETPELSIAVKEQHRNKGIGTKLIYNIAEYYSGLNIKTLSLSVDKKNLAIGLYKKIGFTTMKETEKSVVMRLELSSDGI</sequence>
<protein>
    <submittedName>
        <fullName evidence="2">GNAT family N-acetyltransferase</fullName>
        <ecNumber evidence="2">2.3.-.-</ecNumber>
    </submittedName>
</protein>
<name>A0ABW3B628_9FLAO</name>
<accession>A0ABW3B628</accession>
<dbReference type="RefSeq" id="WP_379934897.1">
    <property type="nucleotide sequence ID" value="NZ_JBHTHY010000011.1"/>
</dbReference>
<dbReference type="CDD" id="cd04301">
    <property type="entry name" value="NAT_SF"/>
    <property type="match status" value="1"/>
</dbReference>
<dbReference type="Pfam" id="PF00583">
    <property type="entry name" value="Acetyltransf_1"/>
    <property type="match status" value="1"/>
</dbReference>
<comment type="caution">
    <text evidence="2">The sequence shown here is derived from an EMBL/GenBank/DDBJ whole genome shotgun (WGS) entry which is preliminary data.</text>
</comment>
<keyword evidence="3" id="KW-1185">Reference proteome</keyword>
<dbReference type="SUPFAM" id="SSF55729">
    <property type="entry name" value="Acyl-CoA N-acyltransferases (Nat)"/>
    <property type="match status" value="1"/>
</dbReference>
<keyword evidence="2" id="KW-0012">Acyltransferase</keyword>
<evidence type="ECO:0000259" key="1">
    <source>
        <dbReference type="PROSITE" id="PS51186"/>
    </source>
</evidence>
<evidence type="ECO:0000313" key="3">
    <source>
        <dbReference type="Proteomes" id="UP001597012"/>
    </source>
</evidence>
<dbReference type="PROSITE" id="PS51186">
    <property type="entry name" value="GNAT"/>
    <property type="match status" value="1"/>
</dbReference>
<evidence type="ECO:0000313" key="2">
    <source>
        <dbReference type="EMBL" id="MFD0798238.1"/>
    </source>
</evidence>
<proteinExistence type="predicted"/>
<organism evidence="2 3">
    <name type="scientific">Maribacter chungangensis</name>
    <dbReference type="NCBI Taxonomy" id="1069117"/>
    <lineage>
        <taxon>Bacteria</taxon>
        <taxon>Pseudomonadati</taxon>
        <taxon>Bacteroidota</taxon>
        <taxon>Flavobacteriia</taxon>
        <taxon>Flavobacteriales</taxon>
        <taxon>Flavobacteriaceae</taxon>
        <taxon>Maribacter</taxon>
    </lineage>
</organism>
<dbReference type="EMBL" id="JBHTHY010000011">
    <property type="protein sequence ID" value="MFD0798238.1"/>
    <property type="molecule type" value="Genomic_DNA"/>
</dbReference>
<keyword evidence="2" id="KW-0808">Transferase</keyword>
<reference evidence="3" key="1">
    <citation type="journal article" date="2019" name="Int. J. Syst. Evol. Microbiol.">
        <title>The Global Catalogue of Microorganisms (GCM) 10K type strain sequencing project: providing services to taxonomists for standard genome sequencing and annotation.</title>
        <authorList>
            <consortium name="The Broad Institute Genomics Platform"/>
            <consortium name="The Broad Institute Genome Sequencing Center for Infectious Disease"/>
            <person name="Wu L."/>
            <person name="Ma J."/>
        </authorList>
    </citation>
    <scope>NUCLEOTIDE SEQUENCE [LARGE SCALE GENOMIC DNA]</scope>
    <source>
        <strain evidence="3">CCUG 61948</strain>
    </source>
</reference>
<dbReference type="GO" id="GO:0016746">
    <property type="term" value="F:acyltransferase activity"/>
    <property type="evidence" value="ECO:0007669"/>
    <property type="project" value="UniProtKB-KW"/>
</dbReference>